<dbReference type="AlphaFoldDB" id="A0A8J2I1W1"/>
<sequence>MLMLFTRVSKLVMRLGADGMQMLAFVKQFRNFGEDFFDLFGDVGEYEANRLKENNGAWKKASDLKGEFGGAGEFIKLVALWGEMNL</sequence>
<name>A0A8J2I1W1_9PLEO</name>
<dbReference type="RefSeq" id="XP_043169267.1">
    <property type="nucleotide sequence ID" value="XM_043313332.1"/>
</dbReference>
<dbReference type="GeneID" id="67017522"/>
<dbReference type="EMBL" id="CAJRGZ010000019">
    <property type="protein sequence ID" value="CAG5159989.1"/>
    <property type="molecule type" value="Genomic_DNA"/>
</dbReference>
<evidence type="ECO:0000313" key="2">
    <source>
        <dbReference type="Proteomes" id="UP000676310"/>
    </source>
</evidence>
<comment type="caution">
    <text evidence="1">The sequence shown here is derived from an EMBL/GenBank/DDBJ whole genome shotgun (WGS) entry which is preliminary data.</text>
</comment>
<keyword evidence="2" id="KW-1185">Reference proteome</keyword>
<dbReference type="Proteomes" id="UP000676310">
    <property type="component" value="Unassembled WGS sequence"/>
</dbReference>
<accession>A0A8J2I1W1</accession>
<evidence type="ECO:0000313" key="1">
    <source>
        <dbReference type="EMBL" id="CAG5159989.1"/>
    </source>
</evidence>
<proteinExistence type="predicted"/>
<gene>
    <name evidence="1" type="ORF">ALTATR162_LOCUS5713</name>
</gene>
<organism evidence="1 2">
    <name type="scientific">Alternaria atra</name>
    <dbReference type="NCBI Taxonomy" id="119953"/>
    <lineage>
        <taxon>Eukaryota</taxon>
        <taxon>Fungi</taxon>
        <taxon>Dikarya</taxon>
        <taxon>Ascomycota</taxon>
        <taxon>Pezizomycotina</taxon>
        <taxon>Dothideomycetes</taxon>
        <taxon>Pleosporomycetidae</taxon>
        <taxon>Pleosporales</taxon>
        <taxon>Pleosporineae</taxon>
        <taxon>Pleosporaceae</taxon>
        <taxon>Alternaria</taxon>
        <taxon>Alternaria sect. Ulocladioides</taxon>
    </lineage>
</organism>
<reference evidence="1" key="1">
    <citation type="submission" date="2021-05" db="EMBL/GenBank/DDBJ databases">
        <authorList>
            <person name="Stam R."/>
        </authorList>
    </citation>
    <scope>NUCLEOTIDE SEQUENCE</scope>
    <source>
        <strain evidence="1">CS162</strain>
    </source>
</reference>
<protein>
    <submittedName>
        <fullName evidence="1">Uncharacterized protein</fullName>
    </submittedName>
</protein>